<dbReference type="SUPFAM" id="SSF110296">
    <property type="entry name" value="Oligoxyloglucan reducing end-specific cellobiohydrolase"/>
    <property type="match status" value="1"/>
</dbReference>
<dbReference type="EMBL" id="SOHM01000028">
    <property type="protein sequence ID" value="TFD88660.1"/>
    <property type="molecule type" value="Genomic_DNA"/>
</dbReference>
<dbReference type="Gene3D" id="2.60.120.260">
    <property type="entry name" value="Galactose-binding domain-like"/>
    <property type="match status" value="2"/>
</dbReference>
<dbReference type="PANTHER" id="PTHR38792:SF3">
    <property type="entry name" value="BNR_ASP-BOX REPEAT DOMAIN PROTEIN (AFU_ORTHOLOGUE AFUA_7G06430)-RELATED"/>
    <property type="match status" value="1"/>
</dbReference>
<dbReference type="InterPro" id="IPR055240">
    <property type="entry name" value="CBM13-like"/>
</dbReference>
<accession>A0A4R9BQW8</accession>
<evidence type="ECO:0000313" key="3">
    <source>
        <dbReference type="EMBL" id="TFD88660.1"/>
    </source>
</evidence>
<dbReference type="Gene3D" id="2.120.10.10">
    <property type="match status" value="1"/>
</dbReference>
<dbReference type="Pfam" id="PF22704">
    <property type="entry name" value="CBM13-like"/>
    <property type="match status" value="1"/>
</dbReference>
<name>A0A4R9BQW8_9MICO</name>
<gene>
    <name evidence="3" type="ORF">E3T61_11725</name>
</gene>
<comment type="caution">
    <text evidence="3">The sequence shown here is derived from an EMBL/GenBank/DDBJ whole genome shotgun (WGS) entry which is preliminary data.</text>
</comment>
<evidence type="ECO:0000256" key="1">
    <source>
        <dbReference type="SAM" id="SignalP"/>
    </source>
</evidence>
<dbReference type="AlphaFoldDB" id="A0A4R9BQW8"/>
<keyword evidence="4" id="KW-1185">Reference proteome</keyword>
<dbReference type="OrthoDB" id="5958808at2"/>
<dbReference type="CDD" id="cd04081">
    <property type="entry name" value="CBM35_galactosidase-like"/>
    <property type="match status" value="1"/>
</dbReference>
<dbReference type="PANTHER" id="PTHR38792">
    <property type="entry name" value="BNR/ASP-BOX REPEAT DOMAIN PROTEIN (AFU_ORTHOLOGUE AFUA_7G06430)-RELATED"/>
    <property type="match status" value="1"/>
</dbReference>
<proteinExistence type="predicted"/>
<feature type="domain" description="CBM6" evidence="2">
    <location>
        <begin position="401"/>
        <end position="523"/>
    </location>
</feature>
<dbReference type="CDD" id="cd15482">
    <property type="entry name" value="Sialidase_non-viral"/>
    <property type="match status" value="2"/>
</dbReference>
<evidence type="ECO:0000313" key="4">
    <source>
        <dbReference type="Proteomes" id="UP000298468"/>
    </source>
</evidence>
<reference evidence="3 4" key="1">
    <citation type="submission" date="2019-03" db="EMBL/GenBank/DDBJ databases">
        <title>Genomics of glacier-inhabiting Cryobacterium strains.</title>
        <authorList>
            <person name="Liu Q."/>
            <person name="Xin Y.-H."/>
        </authorList>
    </citation>
    <scope>NUCLEOTIDE SEQUENCE [LARGE SCALE GENOMIC DNA]</scope>
    <source>
        <strain evidence="3 4">Sr59</strain>
    </source>
</reference>
<dbReference type="GO" id="GO:0030246">
    <property type="term" value="F:carbohydrate binding"/>
    <property type="evidence" value="ECO:0007669"/>
    <property type="project" value="InterPro"/>
</dbReference>
<dbReference type="Pfam" id="PF03422">
    <property type="entry name" value="CBM_6"/>
    <property type="match status" value="1"/>
</dbReference>
<dbReference type="RefSeq" id="WP_134641045.1">
    <property type="nucleotide sequence ID" value="NZ_SOHM01000028.1"/>
</dbReference>
<feature type="signal peptide" evidence="1">
    <location>
        <begin position="1"/>
        <end position="32"/>
    </location>
</feature>
<dbReference type="Proteomes" id="UP000298468">
    <property type="component" value="Unassembled WGS sequence"/>
</dbReference>
<dbReference type="SUPFAM" id="SSF49785">
    <property type="entry name" value="Galactose-binding domain-like"/>
    <property type="match status" value="2"/>
</dbReference>
<feature type="chain" id="PRO_5020708064" evidence="1">
    <location>
        <begin position="33"/>
        <end position="648"/>
    </location>
</feature>
<dbReference type="InterPro" id="IPR005084">
    <property type="entry name" value="CBM6"/>
</dbReference>
<feature type="domain" description="CBM6" evidence="2">
    <location>
        <begin position="527"/>
        <end position="648"/>
    </location>
</feature>
<organism evidence="3 4">
    <name type="scientific">Cryobacterium lactosi</name>
    <dbReference type="NCBI Taxonomy" id="1259202"/>
    <lineage>
        <taxon>Bacteria</taxon>
        <taxon>Bacillati</taxon>
        <taxon>Actinomycetota</taxon>
        <taxon>Actinomycetes</taxon>
        <taxon>Micrococcales</taxon>
        <taxon>Microbacteriaceae</taxon>
        <taxon>Cryobacterium</taxon>
    </lineage>
</organism>
<evidence type="ECO:0000259" key="2">
    <source>
        <dbReference type="PROSITE" id="PS51175"/>
    </source>
</evidence>
<sequence>MHKALQRLSGSLAAVVLIAGALVAAGPDAAIAAPGDQTVWSDPASARAGAAYTRAITLRHNGEANGTVLSTFERHTDVDGNKPAWPIYRSTNFGSSWQFVTNIVDAQFGLGNRYQPALYELPAASGNLAEGTILLVGNVIPNDISSTRLVMYKSTDAGTTWSFVSTIDTGGPAVYAPEPTSTSSPVWEPQLLLTPSGLVVYYSDEKQKSANILQALVHKVSTDGGQTWGAKLNDVAVPDRNTRPGMMTVVRLPNGQYFGAYEVVGLPDVPVYAKFSPDGLNWGDPADIGFKLQTASGQSLFGSPWVEWVETGGPNGTLIVTGTQMNGVTPAKSNFLASTTLGVGNWNLFPTPIDIPGNDNGGYSQSVTTSLDGRSLMQLTSRENAVGKHDVVSSVMPLDTAKYEAESQVLSSDLQVLSRSAASSGAEVGYINLATSNILFNAIEAPRAGVYKFRVRYSNGSGAAATHQVSVNGAAPLSLALASTRSWDDYDYVTFSATLTQGTNNIRFTKGTSQAEIDVVEQYTQGTRFEAEEAVLTNVTRVPKLSGSGGEHAGYIDLPTSSVHFPTVPADASGTFAIKVTYSNGSGATSSHKLSINGAAPTTVSFPPTATWNTEKTITVLVNLTAGNNTVRFTKSVGFAELDAIDIF</sequence>
<dbReference type="PROSITE" id="PS51175">
    <property type="entry name" value="CBM6"/>
    <property type="match status" value="2"/>
</dbReference>
<dbReference type="InterPro" id="IPR008979">
    <property type="entry name" value="Galactose-bd-like_sf"/>
</dbReference>
<protein>
    <submittedName>
        <fullName evidence="3">Carbohydrate-binding protein</fullName>
    </submittedName>
</protein>
<keyword evidence="1" id="KW-0732">Signal</keyword>